<dbReference type="AlphaFoldDB" id="A0A5C9A776"/>
<sequence>MTPHDFSNEVPGSFAIPLLEDLDTLGSDLDQLWQRAAVTAPRQSVMTGRTAALPAAEFTRLYRCCMEELERLSCLDQGIRPMGRGAVNMLCYAVLPCRTLREIIGRVIEFNDAMEDRGGEISLEESGDTAVFSMQVPRKRYDNPALLVDITGLYFYFQLFSWMVSRRLPLSEVGVVYGKPGKHYPLMELFERPVSFGAVANRLAFPGDCLDLPSTRSLTELERIIDHFPFDLSAGAASGRASPSQIRLLILDAIQSRREVPALETAAQLFHTSPATLRRRLREGGTSYSEIRAQCQREIAERLLSNRELSIESIAEHVGFGSDRAFRRGFHSWTGLSPSEFREGLASKR</sequence>
<dbReference type="EMBL" id="VRZA01000002">
    <property type="protein sequence ID" value="TXS95862.1"/>
    <property type="molecule type" value="Genomic_DNA"/>
</dbReference>
<dbReference type="Pfam" id="PF12833">
    <property type="entry name" value="HTH_18"/>
    <property type="match status" value="1"/>
</dbReference>
<dbReference type="GO" id="GO:0005829">
    <property type="term" value="C:cytosol"/>
    <property type="evidence" value="ECO:0007669"/>
    <property type="project" value="TreeGrafter"/>
</dbReference>
<dbReference type="GO" id="GO:0003700">
    <property type="term" value="F:DNA-binding transcription factor activity"/>
    <property type="evidence" value="ECO:0007669"/>
    <property type="project" value="InterPro"/>
</dbReference>
<evidence type="ECO:0000259" key="4">
    <source>
        <dbReference type="PROSITE" id="PS01124"/>
    </source>
</evidence>
<evidence type="ECO:0000256" key="2">
    <source>
        <dbReference type="ARBA" id="ARBA00023125"/>
    </source>
</evidence>
<dbReference type="Proteomes" id="UP000321039">
    <property type="component" value="Unassembled WGS sequence"/>
</dbReference>
<comment type="caution">
    <text evidence="5">The sequence shown here is derived from an EMBL/GenBank/DDBJ whole genome shotgun (WGS) entry which is preliminary data.</text>
</comment>
<dbReference type="PROSITE" id="PS01124">
    <property type="entry name" value="HTH_ARAC_FAMILY_2"/>
    <property type="match status" value="1"/>
</dbReference>
<dbReference type="InterPro" id="IPR018060">
    <property type="entry name" value="HTH_AraC"/>
</dbReference>
<dbReference type="GO" id="GO:0000976">
    <property type="term" value="F:transcription cis-regulatory region binding"/>
    <property type="evidence" value="ECO:0007669"/>
    <property type="project" value="TreeGrafter"/>
</dbReference>
<evidence type="ECO:0000256" key="1">
    <source>
        <dbReference type="ARBA" id="ARBA00023015"/>
    </source>
</evidence>
<dbReference type="SUPFAM" id="SSF46689">
    <property type="entry name" value="Homeodomain-like"/>
    <property type="match status" value="1"/>
</dbReference>
<protein>
    <submittedName>
        <fullName evidence="5">AraC family transcriptional regulator</fullName>
    </submittedName>
</protein>
<dbReference type="Pfam" id="PF12625">
    <property type="entry name" value="Arabinose_bd"/>
    <property type="match status" value="1"/>
</dbReference>
<dbReference type="RefSeq" id="WP_148067927.1">
    <property type="nucleotide sequence ID" value="NZ_VRZA01000002.1"/>
</dbReference>
<evidence type="ECO:0000256" key="3">
    <source>
        <dbReference type="ARBA" id="ARBA00023163"/>
    </source>
</evidence>
<name>A0A5C9A776_9GAMM</name>
<dbReference type="PANTHER" id="PTHR47894">
    <property type="entry name" value="HTH-TYPE TRANSCRIPTIONAL REGULATOR GADX"/>
    <property type="match status" value="1"/>
</dbReference>
<keyword evidence="3" id="KW-0804">Transcription</keyword>
<dbReference type="SMART" id="SM00342">
    <property type="entry name" value="HTH_ARAC"/>
    <property type="match status" value="1"/>
</dbReference>
<keyword evidence="1" id="KW-0805">Transcription regulation</keyword>
<organism evidence="5 6">
    <name type="scientific">Parahaliea maris</name>
    <dbReference type="NCBI Taxonomy" id="2716870"/>
    <lineage>
        <taxon>Bacteria</taxon>
        <taxon>Pseudomonadati</taxon>
        <taxon>Pseudomonadota</taxon>
        <taxon>Gammaproteobacteria</taxon>
        <taxon>Cellvibrionales</taxon>
        <taxon>Halieaceae</taxon>
        <taxon>Parahaliea</taxon>
    </lineage>
</organism>
<proteinExistence type="predicted"/>
<dbReference type="Gene3D" id="1.10.10.60">
    <property type="entry name" value="Homeodomain-like"/>
    <property type="match status" value="1"/>
</dbReference>
<feature type="domain" description="HTH araC/xylS-type" evidence="4">
    <location>
        <begin position="244"/>
        <end position="344"/>
    </location>
</feature>
<gene>
    <name evidence="5" type="ORF">FV139_08370</name>
</gene>
<dbReference type="InterPro" id="IPR032687">
    <property type="entry name" value="AraC-type_N"/>
</dbReference>
<reference evidence="5 6" key="1">
    <citation type="submission" date="2019-08" db="EMBL/GenBank/DDBJ databases">
        <title>Parahaliea maris sp. nov., isolated from the surface seawater.</title>
        <authorList>
            <person name="Liu Y."/>
        </authorList>
    </citation>
    <scope>NUCLEOTIDE SEQUENCE [LARGE SCALE GENOMIC DNA]</scope>
    <source>
        <strain evidence="5 6">HSLHS9</strain>
    </source>
</reference>
<keyword evidence="6" id="KW-1185">Reference proteome</keyword>
<dbReference type="InterPro" id="IPR009057">
    <property type="entry name" value="Homeodomain-like_sf"/>
</dbReference>
<dbReference type="PANTHER" id="PTHR47894:SF1">
    <property type="entry name" value="HTH-TYPE TRANSCRIPTIONAL REGULATOR VQSM"/>
    <property type="match status" value="1"/>
</dbReference>
<evidence type="ECO:0000313" key="5">
    <source>
        <dbReference type="EMBL" id="TXS95862.1"/>
    </source>
</evidence>
<keyword evidence="2" id="KW-0238">DNA-binding</keyword>
<accession>A0A5C9A776</accession>
<evidence type="ECO:0000313" key="6">
    <source>
        <dbReference type="Proteomes" id="UP000321039"/>
    </source>
</evidence>